<evidence type="ECO:0000259" key="9">
    <source>
        <dbReference type="PROSITE" id="PS51918"/>
    </source>
</evidence>
<comment type="function">
    <text evidence="8">Catalyzes the radical-mediated insertion of two sulfur atoms into the C-6 and C-8 positions of the octanoyl moiety bound to the lipoyl domains of lipoate-dependent enzymes, thereby converting the octanoylated domains into lipoylated derivatives.</text>
</comment>
<dbReference type="EC" id="2.8.1.8" evidence="8"/>
<dbReference type="NCBIfam" id="NF004019">
    <property type="entry name" value="PRK05481.1"/>
    <property type="match status" value="1"/>
</dbReference>
<evidence type="ECO:0000313" key="10">
    <source>
        <dbReference type="EMBL" id="RST88857.1"/>
    </source>
</evidence>
<dbReference type="NCBIfam" id="TIGR00510">
    <property type="entry name" value="lipA"/>
    <property type="match status" value="1"/>
</dbReference>
<dbReference type="SFLD" id="SFLDS00029">
    <property type="entry name" value="Radical_SAM"/>
    <property type="match status" value="1"/>
</dbReference>
<keyword evidence="2 8" id="KW-0808">Transferase</keyword>
<keyword evidence="3 8" id="KW-0949">S-adenosyl-L-methionine</keyword>
<dbReference type="InterPro" id="IPR007197">
    <property type="entry name" value="rSAM"/>
</dbReference>
<evidence type="ECO:0000256" key="8">
    <source>
        <dbReference type="HAMAP-Rule" id="MF_00206"/>
    </source>
</evidence>
<dbReference type="PROSITE" id="PS51918">
    <property type="entry name" value="RADICAL_SAM"/>
    <property type="match status" value="1"/>
</dbReference>
<sequence>MTQIKPRIRFNQQKVTQMNQIMSQLALNTVCSEASCPNLGECYTNGTATFMILGKHCSRNCRFCDVTFGHMEAVDPLEPIHLAKASQQLELGHVVITSVARDDLADGGASQFAKTIAALKEQSPDTKIEVLIPDFLGNPDSLDQIIQAKPDIINHNIETVARLSKQVRHRATYERSLSVLHYIHTQAPNIYTKTGIMLGLGETKEEVEQAMTDALAVGVDFFTIGQYLQPSSRHYPLKEYVPADTFKDYYRLGMAKGFKFVASSPTVRSSYRAKEALTLGGHSI</sequence>
<dbReference type="UniPathway" id="UPA00538">
    <property type="reaction ID" value="UER00593"/>
</dbReference>
<dbReference type="GO" id="GO:0051539">
    <property type="term" value="F:4 iron, 4 sulfur cluster binding"/>
    <property type="evidence" value="ECO:0007669"/>
    <property type="project" value="UniProtKB-UniRule"/>
</dbReference>
<dbReference type="GO" id="GO:0046872">
    <property type="term" value="F:metal ion binding"/>
    <property type="evidence" value="ECO:0007669"/>
    <property type="project" value="UniProtKB-KW"/>
</dbReference>
<dbReference type="PANTHER" id="PTHR10949">
    <property type="entry name" value="LIPOYL SYNTHASE"/>
    <property type="match status" value="1"/>
</dbReference>
<dbReference type="AlphaFoldDB" id="A0A3S0A4R0"/>
<dbReference type="GO" id="GO:0005737">
    <property type="term" value="C:cytoplasm"/>
    <property type="evidence" value="ECO:0007669"/>
    <property type="project" value="UniProtKB-SubCell"/>
</dbReference>
<evidence type="ECO:0000256" key="2">
    <source>
        <dbReference type="ARBA" id="ARBA00022679"/>
    </source>
</evidence>
<proteinExistence type="inferred from homology"/>
<dbReference type="InterPro" id="IPR006638">
    <property type="entry name" value="Elp3/MiaA/NifB-like_rSAM"/>
</dbReference>
<accession>A0A3S0A4R0</accession>
<dbReference type="InterPro" id="IPR013785">
    <property type="entry name" value="Aldolase_TIM"/>
</dbReference>
<feature type="binding site" evidence="8">
    <location>
        <position position="31"/>
    </location>
    <ligand>
        <name>[4Fe-4S] cluster</name>
        <dbReference type="ChEBI" id="CHEBI:49883"/>
        <label>1</label>
    </ligand>
</feature>
<comment type="cofactor">
    <cofactor evidence="8">
        <name>[4Fe-4S] cluster</name>
        <dbReference type="ChEBI" id="CHEBI:49883"/>
    </cofactor>
    <text evidence="8">Binds 2 [4Fe-4S] clusters per subunit. One cluster is coordinated with 3 cysteines and an exchangeable S-adenosyl-L-methionine.</text>
</comment>
<evidence type="ECO:0000256" key="4">
    <source>
        <dbReference type="ARBA" id="ARBA00022723"/>
    </source>
</evidence>
<dbReference type="PIRSF" id="PIRSF005963">
    <property type="entry name" value="Lipoyl_synth"/>
    <property type="match status" value="1"/>
</dbReference>
<dbReference type="SMART" id="SM00729">
    <property type="entry name" value="Elp3"/>
    <property type="match status" value="1"/>
</dbReference>
<feature type="binding site" evidence="8">
    <location>
        <position position="64"/>
    </location>
    <ligand>
        <name>[4Fe-4S] cluster</name>
        <dbReference type="ChEBI" id="CHEBI:49883"/>
        <label>2</label>
        <note>4Fe-4S-S-AdoMet</note>
    </ligand>
</feature>
<evidence type="ECO:0000256" key="5">
    <source>
        <dbReference type="ARBA" id="ARBA00023004"/>
    </source>
</evidence>
<dbReference type="Pfam" id="PF04055">
    <property type="entry name" value="Radical_SAM"/>
    <property type="match status" value="1"/>
</dbReference>
<evidence type="ECO:0000256" key="1">
    <source>
        <dbReference type="ARBA" id="ARBA00022485"/>
    </source>
</evidence>
<evidence type="ECO:0000256" key="7">
    <source>
        <dbReference type="ARBA" id="ARBA00047326"/>
    </source>
</evidence>
<keyword evidence="8" id="KW-0963">Cytoplasm</keyword>
<dbReference type="NCBIfam" id="NF009544">
    <property type="entry name" value="PRK12928.1"/>
    <property type="match status" value="1"/>
</dbReference>
<comment type="caution">
    <text evidence="10">The sequence shown here is derived from an EMBL/GenBank/DDBJ whole genome shotgun (WGS) entry which is preliminary data.</text>
</comment>
<gene>
    <name evidence="8 10" type="primary">lipA</name>
    <name evidence="10" type="ORF">C7P63_08530</name>
</gene>
<name>A0A3S0A4R0_9ENTE</name>
<dbReference type="SUPFAM" id="SSF102114">
    <property type="entry name" value="Radical SAM enzymes"/>
    <property type="match status" value="1"/>
</dbReference>
<dbReference type="CDD" id="cd01335">
    <property type="entry name" value="Radical_SAM"/>
    <property type="match status" value="1"/>
</dbReference>
<feature type="domain" description="Radical SAM core" evidence="9">
    <location>
        <begin position="43"/>
        <end position="259"/>
    </location>
</feature>
<organism evidence="10 11">
    <name type="scientific">Vagococcus humatus</name>
    <dbReference type="NCBI Taxonomy" id="1889241"/>
    <lineage>
        <taxon>Bacteria</taxon>
        <taxon>Bacillati</taxon>
        <taxon>Bacillota</taxon>
        <taxon>Bacilli</taxon>
        <taxon>Lactobacillales</taxon>
        <taxon>Enterococcaceae</taxon>
        <taxon>Vagococcus</taxon>
    </lineage>
</organism>
<dbReference type="HAMAP" id="MF_00206">
    <property type="entry name" value="Lipoyl_synth"/>
    <property type="match status" value="1"/>
</dbReference>
<feature type="binding site" evidence="8">
    <location>
        <position position="42"/>
    </location>
    <ligand>
        <name>[4Fe-4S] cluster</name>
        <dbReference type="ChEBI" id="CHEBI:49883"/>
        <label>1</label>
    </ligand>
</feature>
<feature type="binding site" evidence="8">
    <location>
        <position position="36"/>
    </location>
    <ligand>
        <name>[4Fe-4S] cluster</name>
        <dbReference type="ChEBI" id="CHEBI:49883"/>
        <label>1</label>
    </ligand>
</feature>
<dbReference type="SFLD" id="SFLDF00271">
    <property type="entry name" value="lipoyl_synthase"/>
    <property type="match status" value="1"/>
</dbReference>
<keyword evidence="6 8" id="KW-0411">Iron-sulfur</keyword>
<keyword evidence="1 8" id="KW-0004">4Fe-4S</keyword>
<reference evidence="10 11" key="1">
    <citation type="submission" date="2018-03" db="EMBL/GenBank/DDBJ databases">
        <authorList>
            <person name="Gulvik C.A."/>
        </authorList>
    </citation>
    <scope>NUCLEOTIDE SEQUENCE [LARGE SCALE GENOMIC DNA]</scope>
    <source>
        <strain evidence="10 11">JCM 31581</strain>
    </source>
</reference>
<dbReference type="InterPro" id="IPR058240">
    <property type="entry name" value="rSAM_sf"/>
</dbReference>
<feature type="binding site" evidence="8">
    <location>
        <position position="270"/>
    </location>
    <ligand>
        <name>[4Fe-4S] cluster</name>
        <dbReference type="ChEBI" id="CHEBI:49883"/>
        <label>1</label>
    </ligand>
</feature>
<dbReference type="EMBL" id="PXZH01000005">
    <property type="protein sequence ID" value="RST88857.1"/>
    <property type="molecule type" value="Genomic_DNA"/>
</dbReference>
<protein>
    <recommendedName>
        <fullName evidence="8">Lipoyl synthase</fullName>
        <ecNumber evidence="8">2.8.1.8</ecNumber>
    </recommendedName>
    <alternativeName>
        <fullName evidence="8">Lip-syn</fullName>
        <shortName evidence="8">LS</shortName>
    </alternativeName>
    <alternativeName>
        <fullName evidence="8">Lipoate synthase</fullName>
    </alternativeName>
    <alternativeName>
        <fullName evidence="8">Lipoic acid synthase</fullName>
    </alternativeName>
    <alternativeName>
        <fullName evidence="8">Sulfur insertion protein LipA</fullName>
    </alternativeName>
</protein>
<dbReference type="SFLD" id="SFLDG01058">
    <property type="entry name" value="lipoyl_synthase_like"/>
    <property type="match status" value="1"/>
</dbReference>
<comment type="pathway">
    <text evidence="8">Protein modification; protein lipoylation via endogenous pathway; protein N(6)-(lipoyl)lysine from octanoyl-[acyl-carrier-protein]: step 2/2.</text>
</comment>
<dbReference type="InterPro" id="IPR003698">
    <property type="entry name" value="Lipoyl_synth"/>
</dbReference>
<evidence type="ECO:0000313" key="11">
    <source>
        <dbReference type="Proteomes" id="UP000277864"/>
    </source>
</evidence>
<comment type="subcellular location">
    <subcellularLocation>
        <location evidence="8">Cytoplasm</location>
    </subcellularLocation>
</comment>
<comment type="similarity">
    <text evidence="8">Belongs to the radical SAM superfamily. Lipoyl synthase family.</text>
</comment>
<feature type="binding site" evidence="8">
    <location>
        <position position="61"/>
    </location>
    <ligand>
        <name>[4Fe-4S] cluster</name>
        <dbReference type="ChEBI" id="CHEBI:49883"/>
        <label>2</label>
        <note>4Fe-4S-S-AdoMet</note>
    </ligand>
</feature>
<evidence type="ECO:0000256" key="6">
    <source>
        <dbReference type="ARBA" id="ARBA00023014"/>
    </source>
</evidence>
<keyword evidence="5 8" id="KW-0408">Iron</keyword>
<dbReference type="Gene3D" id="3.20.20.70">
    <property type="entry name" value="Aldolase class I"/>
    <property type="match status" value="1"/>
</dbReference>
<dbReference type="GO" id="GO:0016992">
    <property type="term" value="F:lipoate synthase activity"/>
    <property type="evidence" value="ECO:0007669"/>
    <property type="project" value="UniProtKB-UniRule"/>
</dbReference>
<dbReference type="GO" id="GO:0009249">
    <property type="term" value="P:protein lipoylation"/>
    <property type="evidence" value="ECO:0007669"/>
    <property type="project" value="UniProtKB-UniRule"/>
</dbReference>
<feature type="binding site" evidence="8">
    <location>
        <position position="57"/>
    </location>
    <ligand>
        <name>[4Fe-4S] cluster</name>
        <dbReference type="ChEBI" id="CHEBI:49883"/>
        <label>2</label>
        <note>4Fe-4S-S-AdoMet</note>
    </ligand>
</feature>
<evidence type="ECO:0000256" key="3">
    <source>
        <dbReference type="ARBA" id="ARBA00022691"/>
    </source>
</evidence>
<comment type="catalytic activity">
    <reaction evidence="7 8">
        <text>[[Fe-S] cluster scaffold protein carrying a second [4Fe-4S](2+) cluster] + N(6)-octanoyl-L-lysyl-[protein] + 2 oxidized [2Fe-2S]-[ferredoxin] + 2 S-adenosyl-L-methionine + 4 H(+) = [[Fe-S] cluster scaffold protein] + N(6)-[(R)-dihydrolipoyl]-L-lysyl-[protein] + 4 Fe(3+) + 2 hydrogen sulfide + 2 5'-deoxyadenosine + 2 L-methionine + 2 reduced [2Fe-2S]-[ferredoxin]</text>
        <dbReference type="Rhea" id="RHEA:16585"/>
        <dbReference type="Rhea" id="RHEA-COMP:9928"/>
        <dbReference type="Rhea" id="RHEA-COMP:10000"/>
        <dbReference type="Rhea" id="RHEA-COMP:10001"/>
        <dbReference type="Rhea" id="RHEA-COMP:10475"/>
        <dbReference type="Rhea" id="RHEA-COMP:14568"/>
        <dbReference type="Rhea" id="RHEA-COMP:14569"/>
        <dbReference type="ChEBI" id="CHEBI:15378"/>
        <dbReference type="ChEBI" id="CHEBI:17319"/>
        <dbReference type="ChEBI" id="CHEBI:29034"/>
        <dbReference type="ChEBI" id="CHEBI:29919"/>
        <dbReference type="ChEBI" id="CHEBI:33722"/>
        <dbReference type="ChEBI" id="CHEBI:33737"/>
        <dbReference type="ChEBI" id="CHEBI:33738"/>
        <dbReference type="ChEBI" id="CHEBI:57844"/>
        <dbReference type="ChEBI" id="CHEBI:59789"/>
        <dbReference type="ChEBI" id="CHEBI:78809"/>
        <dbReference type="ChEBI" id="CHEBI:83100"/>
        <dbReference type="EC" id="2.8.1.8"/>
    </reaction>
</comment>
<dbReference type="RefSeq" id="WP_125943736.1">
    <property type="nucleotide sequence ID" value="NZ_PXZH01000005.1"/>
</dbReference>
<keyword evidence="11" id="KW-1185">Reference proteome</keyword>
<dbReference type="OrthoDB" id="9787898at2"/>
<keyword evidence="4 8" id="KW-0479">Metal-binding</keyword>
<dbReference type="Proteomes" id="UP000277864">
    <property type="component" value="Unassembled WGS sequence"/>
</dbReference>
<dbReference type="PANTHER" id="PTHR10949:SF0">
    <property type="entry name" value="LIPOYL SYNTHASE, MITOCHONDRIAL"/>
    <property type="match status" value="1"/>
</dbReference>